<dbReference type="KEGG" id="mng:MNEG_7347"/>
<evidence type="ECO:0000313" key="3">
    <source>
        <dbReference type="Proteomes" id="UP000054498"/>
    </source>
</evidence>
<evidence type="ECO:0000313" key="2">
    <source>
        <dbReference type="EMBL" id="KIZ00613.1"/>
    </source>
</evidence>
<gene>
    <name evidence="2" type="ORF">MNEG_7347</name>
</gene>
<dbReference type="GeneID" id="25740223"/>
<reference evidence="2 3" key="1">
    <citation type="journal article" date="2013" name="BMC Genomics">
        <title>Reconstruction of the lipid metabolism for the microalga Monoraphidium neglectum from its genome sequence reveals characteristics suitable for biofuel production.</title>
        <authorList>
            <person name="Bogen C."/>
            <person name="Al-Dilaimi A."/>
            <person name="Albersmeier A."/>
            <person name="Wichmann J."/>
            <person name="Grundmann M."/>
            <person name="Rupp O."/>
            <person name="Lauersen K.J."/>
            <person name="Blifernez-Klassen O."/>
            <person name="Kalinowski J."/>
            <person name="Goesmann A."/>
            <person name="Mussgnug J.H."/>
            <person name="Kruse O."/>
        </authorList>
    </citation>
    <scope>NUCLEOTIDE SEQUENCE [LARGE SCALE GENOMIC DNA]</scope>
    <source>
        <strain evidence="2 3">SAG 48.87</strain>
    </source>
</reference>
<dbReference type="EMBL" id="KK101510">
    <property type="protein sequence ID" value="KIZ00613.1"/>
    <property type="molecule type" value="Genomic_DNA"/>
</dbReference>
<protein>
    <submittedName>
        <fullName evidence="2">Uncharacterized protein</fullName>
    </submittedName>
</protein>
<accession>A0A0D2JN77</accession>
<feature type="compositionally biased region" description="Polar residues" evidence="1">
    <location>
        <begin position="118"/>
        <end position="136"/>
    </location>
</feature>
<dbReference type="AlphaFoldDB" id="A0A0D2JN77"/>
<dbReference type="RefSeq" id="XP_013899632.1">
    <property type="nucleotide sequence ID" value="XM_014044178.1"/>
</dbReference>
<keyword evidence="3" id="KW-1185">Reference proteome</keyword>
<feature type="region of interest" description="Disordered" evidence="1">
    <location>
        <begin position="77"/>
        <end position="136"/>
    </location>
</feature>
<name>A0A0D2JN77_9CHLO</name>
<feature type="compositionally biased region" description="Gly residues" evidence="1">
    <location>
        <begin position="86"/>
        <end position="113"/>
    </location>
</feature>
<dbReference type="OrthoDB" id="552814at2759"/>
<feature type="region of interest" description="Disordered" evidence="1">
    <location>
        <begin position="1"/>
        <end position="34"/>
    </location>
</feature>
<organism evidence="2 3">
    <name type="scientific">Monoraphidium neglectum</name>
    <dbReference type="NCBI Taxonomy" id="145388"/>
    <lineage>
        <taxon>Eukaryota</taxon>
        <taxon>Viridiplantae</taxon>
        <taxon>Chlorophyta</taxon>
        <taxon>core chlorophytes</taxon>
        <taxon>Chlorophyceae</taxon>
        <taxon>CS clade</taxon>
        <taxon>Sphaeropleales</taxon>
        <taxon>Selenastraceae</taxon>
        <taxon>Monoraphidium</taxon>
    </lineage>
</organism>
<feature type="compositionally biased region" description="Pro residues" evidence="1">
    <location>
        <begin position="1"/>
        <end position="10"/>
    </location>
</feature>
<evidence type="ECO:0000256" key="1">
    <source>
        <dbReference type="SAM" id="MobiDB-lite"/>
    </source>
</evidence>
<proteinExistence type="predicted"/>
<sequence>MSALSPPPLPRAAGGAGGGAGAPPPPSPGGALDLESGLDISALIHQLSLKKDEGMVDDKLIRDLQIIQNLIGALKAPACTPPPSGGGPGIPAGGLGSAAGGGQGLPGLRGPGGVRRSFSYSPGGSCQLQPSYSLPH</sequence>
<dbReference type="Proteomes" id="UP000054498">
    <property type="component" value="Unassembled WGS sequence"/>
</dbReference>